<dbReference type="Proteomes" id="UP000241238">
    <property type="component" value="Chromosome"/>
</dbReference>
<name>A0ABM6U231_FUSVA</name>
<evidence type="ECO:0008006" key="3">
    <source>
        <dbReference type="Google" id="ProtNLM"/>
    </source>
</evidence>
<keyword evidence="2" id="KW-1185">Reference proteome</keyword>
<evidence type="ECO:0000313" key="2">
    <source>
        <dbReference type="Proteomes" id="UP000241238"/>
    </source>
</evidence>
<evidence type="ECO:0000313" key="1">
    <source>
        <dbReference type="EMBL" id="AVQ30358.1"/>
    </source>
</evidence>
<accession>A0ABM6U231</accession>
<reference evidence="2" key="1">
    <citation type="journal article" date="2018" name="MSphere">
        <title>Fusobacterium Genomics Using MinION and Illumina Sequencing Enables Genome Completion and Correction.</title>
        <authorList>
            <person name="Todd S.M."/>
            <person name="Settlage R.E."/>
            <person name="Lahmers K.K."/>
            <person name="Slade D.J."/>
        </authorList>
    </citation>
    <scope>NUCLEOTIDE SEQUENCE [LARGE SCALE GENOMIC DNA]</scope>
    <source>
        <strain evidence="2">ATCC 27725</strain>
    </source>
</reference>
<gene>
    <name evidence="1" type="ORF">C4N18_03595</name>
</gene>
<sequence>MKFLFAKDVMQITGLKITKSREIIRDLNGELKEKGYLTIQGRVPEKYFYNRYFPNESEGQYENKKK</sequence>
<proteinExistence type="predicted"/>
<dbReference type="RefSeq" id="WP_005948884.1">
    <property type="nucleotide sequence ID" value="NZ_CP028103.1"/>
</dbReference>
<dbReference type="GeneID" id="77467063"/>
<protein>
    <recommendedName>
        <fullName evidence="3">ICEBs1 excisionase</fullName>
    </recommendedName>
</protein>
<organism evidence="1 2">
    <name type="scientific">Fusobacterium varium ATCC 27725</name>
    <dbReference type="NCBI Taxonomy" id="469618"/>
    <lineage>
        <taxon>Bacteria</taxon>
        <taxon>Fusobacteriati</taxon>
        <taxon>Fusobacteriota</taxon>
        <taxon>Fusobacteriia</taxon>
        <taxon>Fusobacteriales</taxon>
        <taxon>Fusobacteriaceae</taxon>
        <taxon>Fusobacterium</taxon>
    </lineage>
</organism>
<dbReference type="EMBL" id="CP028103">
    <property type="protein sequence ID" value="AVQ30358.1"/>
    <property type="molecule type" value="Genomic_DNA"/>
</dbReference>